<evidence type="ECO:0000313" key="2">
    <source>
        <dbReference type="EMBL" id="KAK6929090.1"/>
    </source>
</evidence>
<dbReference type="Pfam" id="PF00067">
    <property type="entry name" value="p450"/>
    <property type="match status" value="1"/>
</dbReference>
<dbReference type="SUPFAM" id="SSF48264">
    <property type="entry name" value="Cytochrome P450"/>
    <property type="match status" value="1"/>
</dbReference>
<dbReference type="InterPro" id="IPR036396">
    <property type="entry name" value="Cyt_P450_sf"/>
</dbReference>
<dbReference type="PANTHER" id="PTHR24299:SF14">
    <property type="entry name" value="OS10G0514300 PROTEIN"/>
    <property type="match status" value="1"/>
</dbReference>
<dbReference type="GO" id="GO:0020037">
    <property type="term" value="F:heme binding"/>
    <property type="evidence" value="ECO:0007669"/>
    <property type="project" value="InterPro"/>
</dbReference>
<dbReference type="GO" id="GO:0005506">
    <property type="term" value="F:iron ion binding"/>
    <property type="evidence" value="ECO:0007669"/>
    <property type="project" value="InterPro"/>
</dbReference>
<accession>A0AAN8V7Q8</accession>
<evidence type="ECO:0000256" key="1">
    <source>
        <dbReference type="SAM" id="Phobius"/>
    </source>
</evidence>
<keyword evidence="1" id="KW-1133">Transmembrane helix</keyword>
<keyword evidence="3" id="KW-1185">Reference proteome</keyword>
<name>A0AAN8V7Q8_9MAGN</name>
<dbReference type="EMBL" id="JBAMMX010000013">
    <property type="protein sequence ID" value="KAK6929090.1"/>
    <property type="molecule type" value="Genomic_DNA"/>
</dbReference>
<dbReference type="Gene3D" id="1.10.630.10">
    <property type="entry name" value="Cytochrome P450"/>
    <property type="match status" value="1"/>
</dbReference>
<comment type="caution">
    <text evidence="2">The sequence shown here is derived from an EMBL/GenBank/DDBJ whole genome shotgun (WGS) entry which is preliminary data.</text>
</comment>
<protein>
    <submittedName>
        <fullName evidence="2">Cytochrome P450</fullName>
    </submittedName>
</protein>
<feature type="transmembrane region" description="Helical" evidence="1">
    <location>
        <begin position="12"/>
        <end position="31"/>
    </location>
</feature>
<dbReference type="InterPro" id="IPR001128">
    <property type="entry name" value="Cyt_P450"/>
</dbReference>
<dbReference type="InterPro" id="IPR002401">
    <property type="entry name" value="Cyt_P450_E_grp-I"/>
</dbReference>
<organism evidence="2 3">
    <name type="scientific">Dillenia turbinata</name>
    <dbReference type="NCBI Taxonomy" id="194707"/>
    <lineage>
        <taxon>Eukaryota</taxon>
        <taxon>Viridiplantae</taxon>
        <taxon>Streptophyta</taxon>
        <taxon>Embryophyta</taxon>
        <taxon>Tracheophyta</taxon>
        <taxon>Spermatophyta</taxon>
        <taxon>Magnoliopsida</taxon>
        <taxon>eudicotyledons</taxon>
        <taxon>Gunneridae</taxon>
        <taxon>Pentapetalae</taxon>
        <taxon>Dilleniales</taxon>
        <taxon>Dilleniaceae</taxon>
        <taxon>Dillenia</taxon>
    </lineage>
</organism>
<reference evidence="2 3" key="1">
    <citation type="submission" date="2023-12" db="EMBL/GenBank/DDBJ databases">
        <title>A high-quality genome assembly for Dillenia turbinata (Dilleniales).</title>
        <authorList>
            <person name="Chanderbali A."/>
        </authorList>
    </citation>
    <scope>NUCLEOTIDE SEQUENCE [LARGE SCALE GENOMIC DNA]</scope>
    <source>
        <strain evidence="2">LSX21</strain>
        <tissue evidence="2">Leaf</tissue>
    </source>
</reference>
<dbReference type="PANTHER" id="PTHR24299">
    <property type="entry name" value="CYTOCHROME P450 FAMILY 1"/>
    <property type="match status" value="1"/>
</dbReference>
<proteinExistence type="predicted"/>
<dbReference type="Proteomes" id="UP001370490">
    <property type="component" value="Unassembled WGS sequence"/>
</dbReference>
<gene>
    <name evidence="2" type="ORF">RJ641_005295</name>
</gene>
<dbReference type="AlphaFoldDB" id="A0AAN8V7Q8"/>
<dbReference type="GO" id="GO:0016705">
    <property type="term" value="F:oxidoreductase activity, acting on paired donors, with incorporation or reduction of molecular oxygen"/>
    <property type="evidence" value="ECO:0007669"/>
    <property type="project" value="InterPro"/>
</dbReference>
<dbReference type="PRINTS" id="PR00463">
    <property type="entry name" value="EP450I"/>
</dbReference>
<dbReference type="GO" id="GO:0004497">
    <property type="term" value="F:monooxygenase activity"/>
    <property type="evidence" value="ECO:0007669"/>
    <property type="project" value="InterPro"/>
</dbReference>
<keyword evidence="1" id="KW-0472">Membrane</keyword>
<keyword evidence="1" id="KW-0812">Transmembrane</keyword>
<sequence>MDSVTSSLSSYYHIIFTSLAFILSGLIILLTRKTKSKALRLPPGPPGWPVVGNLFQVVRSGKPFFEYVAEVRSKYGPIFTLKMGARTMIVVSNAELTHEALVEKGQVFANRPRENPTRAVYSCNKFTVNSALYGPVWRSLRRNMVQGMLSSARLKEFHNVRSMAMDKLIDRLRAEAQSNNGVVRVLKNARFAVFCILLSMCFGVDMDENTIEMMDRLMKKVLTVLDPRIDDYLPILSPFFAKQHEQLNASIYHNINAKKLNCSKDSQLNNKPHKLHQFWKKTKIVSMSEVFASPTHNLWVTTPNQNDNLSSLFLKNKEYFLFPLKEHLGRLFLLF</sequence>
<evidence type="ECO:0000313" key="3">
    <source>
        <dbReference type="Proteomes" id="UP001370490"/>
    </source>
</evidence>